<evidence type="ECO:0000313" key="1">
    <source>
        <dbReference type="EMBL" id="AOO92923.1"/>
    </source>
</evidence>
<sequence length="85" mass="9088">MPTVSPTPITPPDEHVVTAREALEPLYERLELHTESTLLSAAMAAGWPAEEATRALAALRLQDALNILCRANSSPSISMHGPTAE</sequence>
<reference evidence="1" key="2">
    <citation type="journal article" date="2016" name="Front. Microbiol.">
        <title>The Regulatory Protein RosR Affects Rhizobium leguminosarum bv. trifolii Protein Profiles, Cell Surface Properties, and Symbiosis with Clover.</title>
        <authorList>
            <person name="Rachwal K."/>
            <person name="Boguszewska A."/>
            <person name="Kopcinska J."/>
            <person name="Karas M."/>
            <person name="Tchorzewski M."/>
            <person name="Janczarek M."/>
        </authorList>
    </citation>
    <scope>NUCLEOTIDE SEQUENCE</scope>
    <source>
        <strain evidence="1">Rt24.2</strain>
    </source>
</reference>
<protein>
    <submittedName>
        <fullName evidence="1">Uncharacterized protein</fullName>
    </submittedName>
</protein>
<accession>A0A1C9I1Z3</accession>
<dbReference type="RefSeq" id="WP_026230995.1">
    <property type="nucleotide sequence ID" value="NZ_MAMO01000151.1"/>
</dbReference>
<name>A0A1C9I1Z3_RHILT</name>
<dbReference type="AlphaFoldDB" id="A0A1C9I1Z3"/>
<dbReference type="EMBL" id="KX490559">
    <property type="protein sequence ID" value="AOO92923.1"/>
    <property type="molecule type" value="Genomic_DNA"/>
</dbReference>
<proteinExistence type="predicted"/>
<organism evidence="1">
    <name type="scientific">Rhizobium leguminosarum bv. trifolii</name>
    <dbReference type="NCBI Taxonomy" id="386"/>
    <lineage>
        <taxon>Bacteria</taxon>
        <taxon>Pseudomonadati</taxon>
        <taxon>Pseudomonadota</taxon>
        <taxon>Alphaproteobacteria</taxon>
        <taxon>Hyphomicrobiales</taxon>
        <taxon>Rhizobiaceae</taxon>
        <taxon>Rhizobium/Agrobacterium group</taxon>
        <taxon>Rhizobium</taxon>
    </lineage>
</organism>
<reference evidence="1" key="1">
    <citation type="journal article" date="2015" name="BMC Genomics">
        <title>Transcriptome profiling of a Rhizobium leguminosarum bv. trifolii rosR mutant reveals the role of the transcriptional regulator RosR in motility, synthesis of cell-surface components, and other cellular processes.</title>
        <authorList>
            <person name="Rachwal K."/>
            <person name="Matczynska E."/>
            <person name="Janczarek M."/>
        </authorList>
    </citation>
    <scope>NUCLEOTIDE SEQUENCE</scope>
    <source>
        <strain evidence="1">Rt24.2</strain>
    </source>
</reference>